<gene>
    <name evidence="4 7" type="primary">truA</name>
    <name evidence="7" type="ORF">C495_09250</name>
</gene>
<evidence type="ECO:0000256" key="5">
    <source>
        <dbReference type="RuleBase" id="RU003792"/>
    </source>
</evidence>
<organism evidence="7 8">
    <name type="scientific">Natronorubrum sulfidifaciens JCM 14089</name>
    <dbReference type="NCBI Taxonomy" id="1230460"/>
    <lineage>
        <taxon>Archaea</taxon>
        <taxon>Methanobacteriati</taxon>
        <taxon>Methanobacteriota</taxon>
        <taxon>Stenosarchaea group</taxon>
        <taxon>Halobacteria</taxon>
        <taxon>Halobacteriales</taxon>
        <taxon>Natrialbaceae</taxon>
        <taxon>Natronorubrum</taxon>
    </lineage>
</organism>
<dbReference type="Proteomes" id="UP000011661">
    <property type="component" value="Unassembled WGS sequence"/>
</dbReference>
<dbReference type="PANTHER" id="PTHR11142:SF0">
    <property type="entry name" value="TRNA PSEUDOURIDINE SYNTHASE-LIKE 1"/>
    <property type="match status" value="1"/>
</dbReference>
<comment type="catalytic activity">
    <reaction evidence="4 5">
        <text>uridine(38/39/40) in tRNA = pseudouridine(38/39/40) in tRNA</text>
        <dbReference type="Rhea" id="RHEA:22376"/>
        <dbReference type="Rhea" id="RHEA-COMP:10085"/>
        <dbReference type="Rhea" id="RHEA-COMP:10087"/>
        <dbReference type="ChEBI" id="CHEBI:65314"/>
        <dbReference type="ChEBI" id="CHEBI:65315"/>
        <dbReference type="EC" id="5.4.99.12"/>
    </reaction>
</comment>
<evidence type="ECO:0000313" key="8">
    <source>
        <dbReference type="Proteomes" id="UP000011661"/>
    </source>
</evidence>
<dbReference type="Gene3D" id="3.30.70.580">
    <property type="entry name" value="Pseudouridine synthase I, catalytic domain, N-terminal subdomain"/>
    <property type="match status" value="1"/>
</dbReference>
<dbReference type="STRING" id="1230460.C495_09250"/>
<comment type="function">
    <text evidence="4">Formation of pseudouridine at positions 38, 39 and 40 in the anticodon stem and loop of transfer RNAs.</text>
</comment>
<dbReference type="InterPro" id="IPR020097">
    <property type="entry name" value="PsdUridine_synth_TruA_a/b_dom"/>
</dbReference>
<dbReference type="InterPro" id="IPR020095">
    <property type="entry name" value="PsdUridine_synth_TruA_C"/>
</dbReference>
<dbReference type="GO" id="GO:0003723">
    <property type="term" value="F:RNA binding"/>
    <property type="evidence" value="ECO:0007669"/>
    <property type="project" value="InterPro"/>
</dbReference>
<dbReference type="GO" id="GO:0031119">
    <property type="term" value="P:tRNA pseudouridine synthesis"/>
    <property type="evidence" value="ECO:0007669"/>
    <property type="project" value="UniProtKB-UniRule"/>
</dbReference>
<keyword evidence="3 4" id="KW-0413">Isomerase</keyword>
<dbReference type="SUPFAM" id="SSF55120">
    <property type="entry name" value="Pseudouridine synthase"/>
    <property type="match status" value="1"/>
</dbReference>
<evidence type="ECO:0000313" key="7">
    <source>
        <dbReference type="EMBL" id="ELY45117.1"/>
    </source>
</evidence>
<dbReference type="InterPro" id="IPR020103">
    <property type="entry name" value="PsdUridine_synth_cat_dom_sf"/>
</dbReference>
<dbReference type="EMBL" id="AOHX01000037">
    <property type="protein sequence ID" value="ELY45117.1"/>
    <property type="molecule type" value="Genomic_DNA"/>
</dbReference>
<evidence type="ECO:0000259" key="6">
    <source>
        <dbReference type="Pfam" id="PF01416"/>
    </source>
</evidence>
<protein>
    <recommendedName>
        <fullName evidence="4">tRNA pseudouridine synthase A</fullName>
        <ecNumber evidence="4">5.4.99.12</ecNumber>
    </recommendedName>
    <alternativeName>
        <fullName evidence="4">tRNA pseudouridine(38-40) synthase</fullName>
    </alternativeName>
    <alternativeName>
        <fullName evidence="4">tRNA pseudouridylate synthase I</fullName>
    </alternativeName>
    <alternativeName>
        <fullName evidence="4">tRNA-uridine isomerase I</fullName>
    </alternativeName>
</protein>
<dbReference type="AlphaFoldDB" id="L9W700"/>
<dbReference type="Pfam" id="PF01416">
    <property type="entry name" value="PseudoU_synth_1"/>
    <property type="match status" value="1"/>
</dbReference>
<comment type="caution">
    <text evidence="4">Lacks conserved residue(s) required for the propagation of feature annotation.</text>
</comment>
<dbReference type="NCBIfam" id="NF000622">
    <property type="entry name" value="PRK00021.3-3"/>
    <property type="match status" value="1"/>
</dbReference>
<dbReference type="PANTHER" id="PTHR11142">
    <property type="entry name" value="PSEUDOURIDYLATE SYNTHASE"/>
    <property type="match status" value="1"/>
</dbReference>
<dbReference type="Gene3D" id="3.30.70.660">
    <property type="entry name" value="Pseudouridine synthase I, catalytic domain, C-terminal subdomain"/>
    <property type="match status" value="1"/>
</dbReference>
<proteinExistence type="inferred from homology"/>
<feature type="binding site" evidence="4">
    <location>
        <position position="146"/>
    </location>
    <ligand>
        <name>substrate</name>
    </ligand>
</feature>
<feature type="domain" description="Pseudouridine synthase I TruA alpha/beta" evidence="6">
    <location>
        <begin position="178"/>
        <end position="278"/>
    </location>
</feature>
<comment type="similarity">
    <text evidence="1 4 5">Belongs to the tRNA pseudouridine synthase TruA family.</text>
</comment>
<evidence type="ECO:0000256" key="2">
    <source>
        <dbReference type="ARBA" id="ARBA00022694"/>
    </source>
</evidence>
<comment type="caution">
    <text evidence="7">The sequence shown here is derived from an EMBL/GenBank/DDBJ whole genome shotgun (WGS) entry which is preliminary data.</text>
</comment>
<evidence type="ECO:0000256" key="3">
    <source>
        <dbReference type="ARBA" id="ARBA00023235"/>
    </source>
</evidence>
<dbReference type="PATRIC" id="fig|1230460.4.peg.1873"/>
<dbReference type="InterPro" id="IPR001406">
    <property type="entry name" value="PsdUridine_synth_TruA"/>
</dbReference>
<reference evidence="7 8" key="1">
    <citation type="journal article" date="2014" name="PLoS Genet.">
        <title>Phylogenetically driven sequencing of extremely halophilic archaea reveals strategies for static and dynamic osmo-response.</title>
        <authorList>
            <person name="Becker E.A."/>
            <person name="Seitzer P.M."/>
            <person name="Tritt A."/>
            <person name="Larsen D."/>
            <person name="Krusor M."/>
            <person name="Yao A.I."/>
            <person name="Wu D."/>
            <person name="Madern D."/>
            <person name="Eisen J.A."/>
            <person name="Darling A.E."/>
            <person name="Facciotti M.T."/>
        </authorList>
    </citation>
    <scope>NUCLEOTIDE SEQUENCE [LARGE SCALE GENOMIC DNA]</scope>
    <source>
        <strain evidence="7 8">JCM 14089</strain>
    </source>
</reference>
<accession>L9W700</accession>
<evidence type="ECO:0000256" key="4">
    <source>
        <dbReference type="HAMAP-Rule" id="MF_00171"/>
    </source>
</evidence>
<dbReference type="eggNOG" id="arCOG04449">
    <property type="taxonomic scope" value="Archaea"/>
</dbReference>
<dbReference type="GO" id="GO:0160147">
    <property type="term" value="F:tRNA pseudouridine(38-40) synthase activity"/>
    <property type="evidence" value="ECO:0007669"/>
    <property type="project" value="UniProtKB-EC"/>
</dbReference>
<sequence length="318" mass="33838">MTGTNSACRRSTTVADPSCRRVDGPNTAALVDGTEPMRAFRIAYDGTGYYGFQRQPDVATVEDTIFDALRSLEVLAPDADKPAGYAAAGRTDAGVSALAQTITLEGPEWLTPRALNAELPAAVRAWAFADVDDSFHATHDATRRTYTYHLYAPPGAADSSTTPGGVDRAIDDDRFHAACEALSGSHDFHNLTPDDHNTERSPTLSATRDGEYLVVTVTAGGFARELVRRLVSLARAVSTGAASLEKIERAFAPDPLPGHEGIAPAPAEPLVLADVDYPGLEFTVDEDAASSAREVFETRRIDHRTGARVAGQVADGIQ</sequence>
<evidence type="ECO:0000256" key="1">
    <source>
        <dbReference type="ARBA" id="ARBA00009375"/>
    </source>
</evidence>
<feature type="active site" description="Nucleophile" evidence="4">
    <location>
        <position position="92"/>
    </location>
</feature>
<name>L9W700_9EURY</name>
<keyword evidence="2 4" id="KW-0819">tRNA processing</keyword>
<dbReference type="InterPro" id="IPR020094">
    <property type="entry name" value="TruA/RsuA/RluB/E/F_N"/>
</dbReference>
<dbReference type="HAMAP" id="MF_00171">
    <property type="entry name" value="TruA"/>
    <property type="match status" value="1"/>
</dbReference>
<dbReference type="EC" id="5.4.99.12" evidence="4"/>
<keyword evidence="8" id="KW-1185">Reference proteome</keyword>